<feature type="region of interest" description="Disordered" evidence="1">
    <location>
        <begin position="721"/>
        <end position="749"/>
    </location>
</feature>
<accession>A0A8H5AUW6</accession>
<dbReference type="Proteomes" id="UP000567179">
    <property type="component" value="Unassembled WGS sequence"/>
</dbReference>
<dbReference type="AlphaFoldDB" id="A0A8H5AUW6"/>
<gene>
    <name evidence="2" type="ORF">D9619_007748</name>
</gene>
<dbReference type="OrthoDB" id="3353914at2759"/>
<reference evidence="2 3" key="1">
    <citation type="journal article" date="2020" name="ISME J.">
        <title>Uncovering the hidden diversity of litter-decomposition mechanisms in mushroom-forming fungi.</title>
        <authorList>
            <person name="Floudas D."/>
            <person name="Bentzer J."/>
            <person name="Ahren D."/>
            <person name="Johansson T."/>
            <person name="Persson P."/>
            <person name="Tunlid A."/>
        </authorList>
    </citation>
    <scope>NUCLEOTIDE SEQUENCE [LARGE SCALE GENOMIC DNA]</scope>
    <source>
        <strain evidence="2 3">CBS 101986</strain>
    </source>
</reference>
<evidence type="ECO:0000313" key="2">
    <source>
        <dbReference type="EMBL" id="KAF5310582.1"/>
    </source>
</evidence>
<evidence type="ECO:0000313" key="3">
    <source>
        <dbReference type="Proteomes" id="UP000567179"/>
    </source>
</evidence>
<organism evidence="2 3">
    <name type="scientific">Psilocybe cf. subviscida</name>
    <dbReference type="NCBI Taxonomy" id="2480587"/>
    <lineage>
        <taxon>Eukaryota</taxon>
        <taxon>Fungi</taxon>
        <taxon>Dikarya</taxon>
        <taxon>Basidiomycota</taxon>
        <taxon>Agaricomycotina</taxon>
        <taxon>Agaricomycetes</taxon>
        <taxon>Agaricomycetidae</taxon>
        <taxon>Agaricales</taxon>
        <taxon>Agaricineae</taxon>
        <taxon>Strophariaceae</taxon>
        <taxon>Psilocybe</taxon>
    </lineage>
</organism>
<proteinExistence type="predicted"/>
<keyword evidence="3" id="KW-1185">Reference proteome</keyword>
<dbReference type="EMBL" id="JAACJJ010000057">
    <property type="protein sequence ID" value="KAF5310582.1"/>
    <property type="molecule type" value="Genomic_DNA"/>
</dbReference>
<feature type="compositionally biased region" description="Basic and acidic residues" evidence="1">
    <location>
        <begin position="721"/>
        <end position="742"/>
    </location>
</feature>
<sequence length="1108" mass="119098">MANIKVDSELMLHMMPAEPISSTRRFISVRDEEGRPLLFSTSTSGQFIVIKANGEGSNIQVNLGDILGLKGEVDAFNVTQSSNAEGTLFITFATKESAKSSHLHVLKPMKPRDLNLSNDELRSKVLLAVEQPENARIKELHMNSAVDDTPPLLVPVYHDVNDDLQIARIAITSTNWTWKRDIAIPELAKKFVALRTGKVPLGEGLFVLYHGGNKKPSLMFITTDDPDDTTTVDCGFPADAEPTSMSTFTDDKGEGNTGVFIAGNGLYLFHPEDFNTSGNLARKVSTDPIYHDIESIFIAQAGTNISVWFETEDHSLGYQRATNNGELVGAPTLLLPAGSNAEFAPIIDPSSSSQILVILDDNSQLTLLEQSIDTEVWSSTPFLFERHEKMMEISAYVTHIEITDADKRPLPLTAFRLSSSAWVTVLVNGVFRTVSTKGTPVQTDARGVITVVVPSVDMSCYTFTLKDADSASILSPGGVAFDPSSKVTARLSSIKSVSDLKNFKTGNGELLLAGSTASEDDIKNAAGAIAEMSKITFDKPSAAAASVPAGAMATAADPWHGPAILSSVVAGSAGSSSAATAMSLGSSIKQAFWSGWEWVKRQAKSIKDWFISKVNDAWHFIVDIAGKAWAFILDGWNAVVKAATFIFEKLKVAWKAVVDAFGFIFSWGDIKKTRDSIKVMVNSCFDFGSTFILNNRPKVTKVFNDMEAAVLKGLKLDDLPSDVKNKKQTPDSAQKDMPEKSDTASSAPANVSGYHFEQAKKSSSRLEDASVILRSTFDKVVKPVIDDLGKQISGMAGEIAVLLARKDGVSAADVSKALGAGIVKMVIGLIKNVVLGLMEVASDILLAIKSVLNWTVHIPIVTPILEWLGVPKFSLLDAVSLLLAMPVTVLAKVITGKAPERIQTFDYSAMVSGSLDKDSLLAYNDLASYLSITYSIYDTISCGIKMLTSTIAEPPQAVSLGSLLMRMIVRAATFPYDKESPGREWRIAVWSMLTVNDIISTIALKTGLPVTRLLAATDISMALSTFALTQVVHAEEYKANKDATTHARTSLSLAKSIYIAVGGVAGGYGVISPDPVQKAVALVVLTAANTSAAAITTGDKVIEKEQTK</sequence>
<comment type="caution">
    <text evidence="2">The sequence shown here is derived from an EMBL/GenBank/DDBJ whole genome shotgun (WGS) entry which is preliminary data.</text>
</comment>
<evidence type="ECO:0000256" key="1">
    <source>
        <dbReference type="SAM" id="MobiDB-lite"/>
    </source>
</evidence>
<protein>
    <submittedName>
        <fullName evidence="2">Uncharacterized protein</fullName>
    </submittedName>
</protein>
<name>A0A8H5AUW6_9AGAR</name>